<proteinExistence type="predicted"/>
<dbReference type="AlphaFoldDB" id="A0A9Q1QJD2"/>
<evidence type="ECO:0000313" key="1">
    <source>
        <dbReference type="EMBL" id="KAJ8444808.1"/>
    </source>
</evidence>
<sequence length="218" mass="25276">MTGAIEWIEYILNHFEHTLRSVGIYGDVGLSCDPNHFDRDVWRAFCELWSPLINTLYGGAEEVGISLYGLERIGGLPILGDEYEEFLPRNEDLMRIEKFSPTFLELLYIHAELCYFHKSNHLSCFVLPYHIKLIRPETFIMASTMVKGQMIILAVIMLGYIYHGLEQVVSWLVEIFQALYSQHPNCKCLIEYPTLMRYAEMILHSMVDKSQLTTVEIS</sequence>
<dbReference type="EMBL" id="JAKOGI010000086">
    <property type="protein sequence ID" value="KAJ8444808.1"/>
    <property type="molecule type" value="Genomic_DNA"/>
</dbReference>
<gene>
    <name evidence="1" type="ORF">Cgig2_034043</name>
</gene>
<dbReference type="PANTHER" id="PTHR36607">
    <property type="entry name" value="1,2-DIHYDROXY-3-KETO-5-METHYLTHIOPENTENE DIOXYGENASE 4"/>
    <property type="match status" value="1"/>
</dbReference>
<keyword evidence="2" id="KW-1185">Reference proteome</keyword>
<name>A0A9Q1QJD2_9CARY</name>
<evidence type="ECO:0000313" key="2">
    <source>
        <dbReference type="Proteomes" id="UP001153076"/>
    </source>
</evidence>
<protein>
    <submittedName>
        <fullName evidence="1">Uncharacterized protein</fullName>
    </submittedName>
</protein>
<comment type="caution">
    <text evidence="1">The sequence shown here is derived from an EMBL/GenBank/DDBJ whole genome shotgun (WGS) entry which is preliminary data.</text>
</comment>
<organism evidence="1 2">
    <name type="scientific">Carnegiea gigantea</name>
    <dbReference type="NCBI Taxonomy" id="171969"/>
    <lineage>
        <taxon>Eukaryota</taxon>
        <taxon>Viridiplantae</taxon>
        <taxon>Streptophyta</taxon>
        <taxon>Embryophyta</taxon>
        <taxon>Tracheophyta</taxon>
        <taxon>Spermatophyta</taxon>
        <taxon>Magnoliopsida</taxon>
        <taxon>eudicotyledons</taxon>
        <taxon>Gunneridae</taxon>
        <taxon>Pentapetalae</taxon>
        <taxon>Caryophyllales</taxon>
        <taxon>Cactineae</taxon>
        <taxon>Cactaceae</taxon>
        <taxon>Cactoideae</taxon>
        <taxon>Echinocereeae</taxon>
        <taxon>Carnegiea</taxon>
    </lineage>
</organism>
<dbReference type="PANTHER" id="PTHR36607:SF23">
    <property type="entry name" value="AMINOTRANSFERASE-LIKE PLANT MOBILE DOMAIN-CONTAINING PROTEIN"/>
    <property type="match status" value="1"/>
</dbReference>
<dbReference type="Proteomes" id="UP001153076">
    <property type="component" value="Unassembled WGS sequence"/>
</dbReference>
<reference evidence="1" key="1">
    <citation type="submission" date="2022-04" db="EMBL/GenBank/DDBJ databases">
        <title>Carnegiea gigantea Genome sequencing and assembly v2.</title>
        <authorList>
            <person name="Copetti D."/>
            <person name="Sanderson M.J."/>
            <person name="Burquez A."/>
            <person name="Wojciechowski M.F."/>
        </authorList>
    </citation>
    <scope>NUCLEOTIDE SEQUENCE</scope>
    <source>
        <strain evidence="1">SGP5-SGP5p</strain>
        <tissue evidence="1">Aerial part</tissue>
    </source>
</reference>
<accession>A0A9Q1QJD2</accession>